<dbReference type="Proteomes" id="UP001207408">
    <property type="component" value="Unassembled WGS sequence"/>
</dbReference>
<dbReference type="InterPro" id="IPR010086">
    <property type="entry name" value="Flavodoxin_lc"/>
</dbReference>
<evidence type="ECO:0000256" key="6">
    <source>
        <dbReference type="ARBA" id="ARBA00022982"/>
    </source>
</evidence>
<protein>
    <recommendedName>
        <fullName evidence="7">Flavodoxin</fullName>
    </recommendedName>
</protein>
<dbReference type="RefSeq" id="WP_301199679.1">
    <property type="nucleotide sequence ID" value="NZ_JAPDPI010000022.1"/>
</dbReference>
<evidence type="ECO:0000256" key="7">
    <source>
        <dbReference type="PIRNR" id="PIRNR038996"/>
    </source>
</evidence>
<dbReference type="InterPro" id="IPR050619">
    <property type="entry name" value="Flavodoxin"/>
</dbReference>
<evidence type="ECO:0000256" key="5">
    <source>
        <dbReference type="ARBA" id="ARBA00022643"/>
    </source>
</evidence>
<keyword evidence="3 7" id="KW-0813">Transport</keyword>
<evidence type="ECO:0000256" key="2">
    <source>
        <dbReference type="ARBA" id="ARBA00005267"/>
    </source>
</evidence>
<keyword evidence="5 7" id="KW-0288">FMN</keyword>
<reference evidence="9" key="1">
    <citation type="submission" date="2022-10" db="EMBL/GenBank/DDBJ databases">
        <authorList>
            <person name="Yu W.X."/>
        </authorList>
    </citation>
    <scope>NUCLEOTIDE SEQUENCE</scope>
    <source>
        <strain evidence="9">D04</strain>
    </source>
</reference>
<comment type="function">
    <text evidence="7">Low-potential electron donor to a number of redox enzymes.</text>
</comment>
<keyword evidence="4 7" id="KW-0285">Flavoprotein</keyword>
<dbReference type="Gene3D" id="3.40.50.360">
    <property type="match status" value="1"/>
</dbReference>
<dbReference type="Pfam" id="PF00258">
    <property type="entry name" value="Flavodoxin_1"/>
    <property type="match status" value="1"/>
</dbReference>
<organism evidence="9 10">
    <name type="scientific">Plebeiibacterium marinum</name>
    <dbReference type="NCBI Taxonomy" id="2992111"/>
    <lineage>
        <taxon>Bacteria</taxon>
        <taxon>Pseudomonadati</taxon>
        <taxon>Bacteroidota</taxon>
        <taxon>Bacteroidia</taxon>
        <taxon>Marinilabiliales</taxon>
        <taxon>Marinilabiliaceae</taxon>
        <taxon>Plebeiibacterium</taxon>
    </lineage>
</organism>
<comment type="similarity">
    <text evidence="2 7">Belongs to the flavodoxin family.</text>
</comment>
<gene>
    <name evidence="9" type="ORF">OM074_11785</name>
</gene>
<accession>A0AAE3MEU6</accession>
<evidence type="ECO:0000256" key="1">
    <source>
        <dbReference type="ARBA" id="ARBA00001917"/>
    </source>
</evidence>
<evidence type="ECO:0000313" key="10">
    <source>
        <dbReference type="Proteomes" id="UP001207408"/>
    </source>
</evidence>
<dbReference type="GO" id="GO:0009055">
    <property type="term" value="F:electron transfer activity"/>
    <property type="evidence" value="ECO:0007669"/>
    <property type="project" value="UniProtKB-UniRule"/>
</dbReference>
<dbReference type="PANTHER" id="PTHR42809">
    <property type="entry name" value="FLAVODOXIN 2"/>
    <property type="match status" value="1"/>
</dbReference>
<dbReference type="EMBL" id="JAPDPI010000022">
    <property type="protein sequence ID" value="MCW3806307.1"/>
    <property type="molecule type" value="Genomic_DNA"/>
</dbReference>
<dbReference type="SUPFAM" id="SSF52218">
    <property type="entry name" value="Flavoproteins"/>
    <property type="match status" value="1"/>
</dbReference>
<dbReference type="AlphaFoldDB" id="A0AAE3MEU6"/>
<evidence type="ECO:0000259" key="8">
    <source>
        <dbReference type="PROSITE" id="PS50902"/>
    </source>
</evidence>
<dbReference type="InterPro" id="IPR008254">
    <property type="entry name" value="Flavodoxin/NO_synth"/>
</dbReference>
<dbReference type="PIRSF" id="PIRSF038996">
    <property type="entry name" value="FldA"/>
    <property type="match status" value="1"/>
</dbReference>
<dbReference type="GO" id="GO:0010181">
    <property type="term" value="F:FMN binding"/>
    <property type="evidence" value="ECO:0007669"/>
    <property type="project" value="UniProtKB-UniRule"/>
</dbReference>
<comment type="caution">
    <text evidence="9">The sequence shown here is derived from an EMBL/GenBank/DDBJ whole genome shotgun (WGS) entry which is preliminary data.</text>
</comment>
<keyword evidence="6 7" id="KW-0249">Electron transport</keyword>
<dbReference type="PROSITE" id="PS50902">
    <property type="entry name" value="FLAVODOXIN_LIKE"/>
    <property type="match status" value="1"/>
</dbReference>
<dbReference type="InterPro" id="IPR029039">
    <property type="entry name" value="Flavoprotein-like_sf"/>
</dbReference>
<evidence type="ECO:0000256" key="3">
    <source>
        <dbReference type="ARBA" id="ARBA00022448"/>
    </source>
</evidence>
<proteinExistence type="inferred from homology"/>
<dbReference type="NCBIfam" id="TIGR01752">
    <property type="entry name" value="flav_long"/>
    <property type="match status" value="1"/>
</dbReference>
<feature type="domain" description="Flavodoxin-like" evidence="8">
    <location>
        <begin position="4"/>
        <end position="169"/>
    </location>
</feature>
<keyword evidence="10" id="KW-1185">Reference proteome</keyword>
<name>A0AAE3MEU6_9BACT</name>
<comment type="cofactor">
    <cofactor evidence="1 7">
        <name>FMN</name>
        <dbReference type="ChEBI" id="CHEBI:58210"/>
    </cofactor>
</comment>
<sequence length="174" mass="19620">MGKIGIFFGPEKGSVGKIANLIVEKLGTIKADLHLVKDCDASIIDKYDKVILGISTIGTTNWDSEHTDTDWDVFQTHLKEVKWENKTVAIYGLGDQINYPEHFVDAIGWLYEKLNPLKANIVGFCNKDGYNFNESEAIVDGKFAGLPLDEDNESEKTEERLTAWLSELIENYNF</sequence>
<evidence type="ECO:0000256" key="4">
    <source>
        <dbReference type="ARBA" id="ARBA00022630"/>
    </source>
</evidence>
<evidence type="ECO:0000313" key="9">
    <source>
        <dbReference type="EMBL" id="MCW3806307.1"/>
    </source>
</evidence>
<dbReference type="PANTHER" id="PTHR42809:SF1">
    <property type="entry name" value="FLAVODOXIN 1"/>
    <property type="match status" value="1"/>
</dbReference>